<feature type="domain" description="VOC" evidence="1">
    <location>
        <begin position="6"/>
        <end position="146"/>
    </location>
</feature>
<evidence type="ECO:0000313" key="2">
    <source>
        <dbReference type="EMBL" id="ADP80781.1"/>
    </source>
</evidence>
<dbReference type="InterPro" id="IPR037523">
    <property type="entry name" value="VOC_core"/>
</dbReference>
<organism evidence="2 3">
    <name type="scientific">Pseudofrankia inefficax (strain DSM 45817 / CECT 9037 / DDB 130130 / EuI1c)</name>
    <name type="common">Frankia inefficax</name>
    <dbReference type="NCBI Taxonomy" id="298654"/>
    <lineage>
        <taxon>Bacteria</taxon>
        <taxon>Bacillati</taxon>
        <taxon>Actinomycetota</taxon>
        <taxon>Actinomycetes</taxon>
        <taxon>Frankiales</taxon>
        <taxon>Frankiaceae</taxon>
        <taxon>Pseudofrankia</taxon>
    </lineage>
</organism>
<dbReference type="Proteomes" id="UP000002484">
    <property type="component" value="Chromosome"/>
</dbReference>
<dbReference type="OrthoDB" id="115162at2"/>
<sequence length="150" mass="16091">MTSDLEVTSLGVSTGDLEMSVLFYTEGLGFERVGAAEFGDVFAALCEVEPPMRARSQIVAKGAVRLQFLEWTKPGPSPRAPLPRNVVGLTHLSCAVRDLGTIVARLVALGGTVLEDTRTRIPLGRGTVEIVCVADPNGVRIELAEYPERP</sequence>
<dbReference type="InterPro" id="IPR029068">
    <property type="entry name" value="Glyas_Bleomycin-R_OHBP_Dase"/>
</dbReference>
<dbReference type="HOGENOM" id="CLU_1737885_0_0_11"/>
<accession>E3J6K5</accession>
<reference evidence="2 3" key="1">
    <citation type="submission" date="2010-10" db="EMBL/GenBank/DDBJ databases">
        <title>Complete sequence of Frankia sp. EuI1c.</title>
        <authorList>
            <consortium name="US DOE Joint Genome Institute"/>
            <person name="Lucas S."/>
            <person name="Copeland A."/>
            <person name="Lapidus A."/>
            <person name="Cheng J.-F."/>
            <person name="Bruce D."/>
            <person name="Goodwin L."/>
            <person name="Pitluck S."/>
            <person name="Chertkov O."/>
            <person name="Detter J.C."/>
            <person name="Han C."/>
            <person name="Tapia R."/>
            <person name="Land M."/>
            <person name="Hauser L."/>
            <person name="Jeffries C."/>
            <person name="Kyrpides N."/>
            <person name="Ivanova N."/>
            <person name="Mikhailova N."/>
            <person name="Beauchemin N."/>
            <person name="Sen A."/>
            <person name="Sur S.A."/>
            <person name="Gtari M."/>
            <person name="Wall L."/>
            <person name="Tisa L."/>
            <person name="Woyke T."/>
        </authorList>
    </citation>
    <scope>NUCLEOTIDE SEQUENCE [LARGE SCALE GENOMIC DNA]</scope>
    <source>
        <strain evidence="3">DSM 45817 / CECT 9037 / EuI1c</strain>
    </source>
</reference>
<keyword evidence="3" id="KW-1185">Reference proteome</keyword>
<dbReference type="eggNOG" id="COG0346">
    <property type="taxonomic scope" value="Bacteria"/>
</dbReference>
<dbReference type="STRING" id="298654.FraEuI1c_2753"/>
<name>E3J6K5_PSEI1</name>
<evidence type="ECO:0000313" key="3">
    <source>
        <dbReference type="Proteomes" id="UP000002484"/>
    </source>
</evidence>
<dbReference type="GO" id="GO:0051213">
    <property type="term" value="F:dioxygenase activity"/>
    <property type="evidence" value="ECO:0007669"/>
    <property type="project" value="UniProtKB-KW"/>
</dbReference>
<dbReference type="Pfam" id="PF00903">
    <property type="entry name" value="Glyoxalase"/>
    <property type="match status" value="1"/>
</dbReference>
<evidence type="ECO:0000259" key="1">
    <source>
        <dbReference type="PROSITE" id="PS51819"/>
    </source>
</evidence>
<dbReference type="KEGG" id="fri:FraEuI1c_2753"/>
<keyword evidence="2" id="KW-0560">Oxidoreductase</keyword>
<protein>
    <submittedName>
        <fullName evidence="2">Glyoxalase/bleomycin resistance protein/dioxygenase</fullName>
    </submittedName>
</protein>
<dbReference type="InterPro" id="IPR004360">
    <property type="entry name" value="Glyas_Fos-R_dOase_dom"/>
</dbReference>
<dbReference type="AlphaFoldDB" id="E3J6K5"/>
<dbReference type="EMBL" id="CP002299">
    <property type="protein sequence ID" value="ADP80781.1"/>
    <property type="molecule type" value="Genomic_DNA"/>
</dbReference>
<dbReference type="InParanoid" id="E3J6K5"/>
<dbReference type="Gene3D" id="3.10.180.10">
    <property type="entry name" value="2,3-Dihydroxybiphenyl 1,2-Dioxygenase, domain 1"/>
    <property type="match status" value="1"/>
</dbReference>
<dbReference type="SUPFAM" id="SSF54593">
    <property type="entry name" value="Glyoxalase/Bleomycin resistance protein/Dihydroxybiphenyl dioxygenase"/>
    <property type="match status" value="1"/>
</dbReference>
<keyword evidence="2" id="KW-0223">Dioxygenase</keyword>
<dbReference type="RefSeq" id="WP_013423899.1">
    <property type="nucleotide sequence ID" value="NC_014666.1"/>
</dbReference>
<gene>
    <name evidence="2" type="ordered locus">FraEuI1c_2753</name>
</gene>
<proteinExistence type="predicted"/>
<dbReference type="PROSITE" id="PS51819">
    <property type="entry name" value="VOC"/>
    <property type="match status" value="1"/>
</dbReference>